<gene>
    <name evidence="6" type="ORF">NZD89_15335</name>
</gene>
<dbReference type="InterPro" id="IPR000843">
    <property type="entry name" value="HTH_LacI"/>
</dbReference>
<dbReference type="Gene3D" id="1.10.260.40">
    <property type="entry name" value="lambda repressor-like DNA-binding domains"/>
    <property type="match status" value="1"/>
</dbReference>
<dbReference type="PANTHER" id="PTHR30146:SF148">
    <property type="entry name" value="HTH-TYPE TRANSCRIPTIONAL REPRESSOR PURR-RELATED"/>
    <property type="match status" value="1"/>
</dbReference>
<dbReference type="Pfam" id="PF00356">
    <property type="entry name" value="LacI"/>
    <property type="match status" value="1"/>
</dbReference>
<evidence type="ECO:0000313" key="7">
    <source>
        <dbReference type="Proteomes" id="UP001164761"/>
    </source>
</evidence>
<proteinExistence type="predicted"/>
<organism evidence="6 7">
    <name type="scientific">Alicyclobacillus fastidiosus</name>
    <dbReference type="NCBI Taxonomy" id="392011"/>
    <lineage>
        <taxon>Bacteria</taxon>
        <taxon>Bacillati</taxon>
        <taxon>Bacillota</taxon>
        <taxon>Bacilli</taxon>
        <taxon>Bacillales</taxon>
        <taxon>Alicyclobacillaceae</taxon>
        <taxon>Alicyclobacillus</taxon>
    </lineage>
</organism>
<dbReference type="PROSITE" id="PS50932">
    <property type="entry name" value="HTH_LACI_2"/>
    <property type="match status" value="1"/>
</dbReference>
<dbReference type="Proteomes" id="UP001164761">
    <property type="component" value="Chromosome"/>
</dbReference>
<evidence type="ECO:0000259" key="5">
    <source>
        <dbReference type="PROSITE" id="PS50932"/>
    </source>
</evidence>
<dbReference type="RefSeq" id="WP_268003675.1">
    <property type="nucleotide sequence ID" value="NZ_BSUT01000001.1"/>
</dbReference>
<dbReference type="SUPFAM" id="SSF47413">
    <property type="entry name" value="lambda repressor-like DNA-binding domains"/>
    <property type="match status" value="1"/>
</dbReference>
<evidence type="ECO:0000256" key="4">
    <source>
        <dbReference type="ARBA" id="ARBA00023163"/>
    </source>
</evidence>
<feature type="domain" description="HTH lacI-type" evidence="5">
    <location>
        <begin position="2"/>
        <end position="56"/>
    </location>
</feature>
<keyword evidence="2" id="KW-0805">Transcription regulation</keyword>
<evidence type="ECO:0000256" key="3">
    <source>
        <dbReference type="ARBA" id="ARBA00023125"/>
    </source>
</evidence>
<evidence type="ECO:0000313" key="6">
    <source>
        <dbReference type="EMBL" id="WAH39778.1"/>
    </source>
</evidence>
<dbReference type="Pfam" id="PF00532">
    <property type="entry name" value="Peripla_BP_1"/>
    <property type="match status" value="1"/>
</dbReference>
<name>A0ABY6ZAJ9_9BACL</name>
<keyword evidence="1" id="KW-0678">Repressor</keyword>
<dbReference type="InterPro" id="IPR010982">
    <property type="entry name" value="Lambda_DNA-bd_dom_sf"/>
</dbReference>
<dbReference type="SUPFAM" id="SSF53822">
    <property type="entry name" value="Periplasmic binding protein-like I"/>
    <property type="match status" value="1"/>
</dbReference>
<keyword evidence="4" id="KW-0804">Transcription</keyword>
<evidence type="ECO:0000256" key="1">
    <source>
        <dbReference type="ARBA" id="ARBA00022491"/>
    </source>
</evidence>
<dbReference type="CDD" id="cd01392">
    <property type="entry name" value="HTH_LacI"/>
    <property type="match status" value="1"/>
</dbReference>
<reference evidence="6" key="1">
    <citation type="submission" date="2022-08" db="EMBL/GenBank/DDBJ databases">
        <title>Alicyclobacillus fastidiosus DSM 17978, complete genome.</title>
        <authorList>
            <person name="Wang Q."/>
            <person name="Cai R."/>
            <person name="Wang Z."/>
        </authorList>
    </citation>
    <scope>NUCLEOTIDE SEQUENCE</scope>
    <source>
        <strain evidence="6">DSM 17978</strain>
    </source>
</reference>
<evidence type="ECO:0000256" key="2">
    <source>
        <dbReference type="ARBA" id="ARBA00023015"/>
    </source>
</evidence>
<keyword evidence="7" id="KW-1185">Reference proteome</keyword>
<dbReference type="PANTHER" id="PTHR30146">
    <property type="entry name" value="LACI-RELATED TRANSCRIPTIONAL REPRESSOR"/>
    <property type="match status" value="1"/>
</dbReference>
<dbReference type="InterPro" id="IPR028082">
    <property type="entry name" value="Peripla_BP_I"/>
</dbReference>
<accession>A0ABY6ZAJ9</accession>
<protein>
    <submittedName>
        <fullName evidence="6">LacI family transcriptional regulator</fullName>
    </submittedName>
</protein>
<keyword evidence="3" id="KW-0238">DNA-binding</keyword>
<dbReference type="InterPro" id="IPR001761">
    <property type="entry name" value="Peripla_BP/Lac1_sug-bd_dom"/>
</dbReference>
<dbReference type="SMART" id="SM00354">
    <property type="entry name" value="HTH_LACI"/>
    <property type="match status" value="1"/>
</dbReference>
<dbReference type="PROSITE" id="PS00356">
    <property type="entry name" value="HTH_LACI_1"/>
    <property type="match status" value="1"/>
</dbReference>
<dbReference type="Gene3D" id="3.40.50.2300">
    <property type="match status" value="2"/>
</dbReference>
<sequence>MTNIHDVAKLAQVSSMTVSRVINGNGYVKEQTKKRVLQAMKELNYVPNSLARSLVRQKTQTLALIVPDIRNPFFTTIARGTEDMARKQNYRVILGNTDENVNKELEYIEMCLSIRVDGVIVVPAGNESKRNLKMLSEFKIPYVLVDREVAGIHSDVVRGDSVLGTKQLMDHLFNLGHQNIAIITGSLTTSTSRDRLLGYTQALKESGIEFRAEYVKEASYTKPLNNQVVHELVSCTPRPTAIFTANNFVAAQTVKLLRQQNFSVPEDVSIVSFDDFDQISLAEPFLTVATQPAYNFGSLATQMLFEVIDGIPISGPRKIIFQPEIIIRRSSGAARPISTP</sequence>
<dbReference type="EMBL" id="CP104067">
    <property type="protein sequence ID" value="WAH39778.1"/>
    <property type="molecule type" value="Genomic_DNA"/>
</dbReference>